<dbReference type="AlphaFoldDB" id="M4EEC1"/>
<evidence type="ECO:0000313" key="2">
    <source>
        <dbReference type="EnsemblPlants" id="Bra027133.1-P"/>
    </source>
</evidence>
<feature type="compositionally biased region" description="Basic and acidic residues" evidence="1">
    <location>
        <begin position="48"/>
        <end position="59"/>
    </location>
</feature>
<evidence type="ECO:0000256" key="1">
    <source>
        <dbReference type="SAM" id="MobiDB-lite"/>
    </source>
</evidence>
<organism evidence="2 3">
    <name type="scientific">Brassica campestris</name>
    <name type="common">Field mustard</name>
    <dbReference type="NCBI Taxonomy" id="3711"/>
    <lineage>
        <taxon>Eukaryota</taxon>
        <taxon>Viridiplantae</taxon>
        <taxon>Streptophyta</taxon>
        <taxon>Embryophyta</taxon>
        <taxon>Tracheophyta</taxon>
        <taxon>Spermatophyta</taxon>
        <taxon>Magnoliopsida</taxon>
        <taxon>eudicotyledons</taxon>
        <taxon>Gunneridae</taxon>
        <taxon>Pentapetalae</taxon>
        <taxon>rosids</taxon>
        <taxon>malvids</taxon>
        <taxon>Brassicales</taxon>
        <taxon>Brassicaceae</taxon>
        <taxon>Brassiceae</taxon>
        <taxon>Brassica</taxon>
    </lineage>
</organism>
<reference evidence="2 3" key="1">
    <citation type="journal article" date="2011" name="Nat. Genet.">
        <title>The genome of the mesopolyploid crop species Brassica rapa.</title>
        <authorList>
            <consortium name="Brassica rapa Genome Sequencing Project Consortium"/>
            <person name="Wang X."/>
            <person name="Wang H."/>
            <person name="Wang J."/>
            <person name="Sun R."/>
            <person name="Wu J."/>
            <person name="Liu S."/>
            <person name="Bai Y."/>
            <person name="Mun J.H."/>
            <person name="Bancroft I."/>
            <person name="Cheng F."/>
            <person name="Huang S."/>
            <person name="Li X."/>
            <person name="Hua W."/>
            <person name="Wang J."/>
            <person name="Wang X."/>
            <person name="Freeling M."/>
            <person name="Pires J.C."/>
            <person name="Paterson A.H."/>
            <person name="Chalhoub B."/>
            <person name="Wang B."/>
            <person name="Hayward A."/>
            <person name="Sharpe A.G."/>
            <person name="Park B.S."/>
            <person name="Weisshaar B."/>
            <person name="Liu B."/>
            <person name="Li B."/>
            <person name="Liu B."/>
            <person name="Tong C."/>
            <person name="Song C."/>
            <person name="Duran C."/>
            <person name="Peng C."/>
            <person name="Geng C."/>
            <person name="Koh C."/>
            <person name="Lin C."/>
            <person name="Edwards D."/>
            <person name="Mu D."/>
            <person name="Shen D."/>
            <person name="Soumpourou E."/>
            <person name="Li F."/>
            <person name="Fraser F."/>
            <person name="Conant G."/>
            <person name="Lassalle G."/>
            <person name="King G.J."/>
            <person name="Bonnema G."/>
            <person name="Tang H."/>
            <person name="Wang H."/>
            <person name="Belcram H."/>
            <person name="Zhou H."/>
            <person name="Hirakawa H."/>
            <person name="Abe H."/>
            <person name="Guo H."/>
            <person name="Wang H."/>
            <person name="Jin H."/>
            <person name="Parkin I.A."/>
            <person name="Batley J."/>
            <person name="Kim J.S."/>
            <person name="Just J."/>
            <person name="Li J."/>
            <person name="Xu J."/>
            <person name="Deng J."/>
            <person name="Kim J.A."/>
            <person name="Li J."/>
            <person name="Yu J."/>
            <person name="Meng J."/>
            <person name="Wang J."/>
            <person name="Min J."/>
            <person name="Poulain J."/>
            <person name="Wang J."/>
            <person name="Hatakeyama K."/>
            <person name="Wu K."/>
            <person name="Wang L."/>
            <person name="Fang L."/>
            <person name="Trick M."/>
            <person name="Links M.G."/>
            <person name="Zhao M."/>
            <person name="Jin M."/>
            <person name="Ramchiary N."/>
            <person name="Drou N."/>
            <person name="Berkman P.J."/>
            <person name="Cai Q."/>
            <person name="Huang Q."/>
            <person name="Li R."/>
            <person name="Tabata S."/>
            <person name="Cheng S."/>
            <person name="Zhang S."/>
            <person name="Zhang S."/>
            <person name="Huang S."/>
            <person name="Sato S."/>
            <person name="Sun S."/>
            <person name="Kwon S.J."/>
            <person name="Choi S.R."/>
            <person name="Lee T.H."/>
            <person name="Fan W."/>
            <person name="Zhao X."/>
            <person name="Tan X."/>
            <person name="Xu X."/>
            <person name="Wang Y."/>
            <person name="Qiu Y."/>
            <person name="Yin Y."/>
            <person name="Li Y."/>
            <person name="Du Y."/>
            <person name="Liao Y."/>
            <person name="Lim Y."/>
            <person name="Narusaka Y."/>
            <person name="Wang Y."/>
            <person name="Wang Z."/>
            <person name="Li Z."/>
            <person name="Wang Z."/>
            <person name="Xiong Z."/>
            <person name="Zhang Z."/>
        </authorList>
    </citation>
    <scope>NUCLEOTIDE SEQUENCE [LARGE SCALE GENOMIC DNA]</scope>
    <source>
        <strain evidence="2 3">cv. Chiifu-401-42</strain>
    </source>
</reference>
<keyword evidence="3" id="KW-1185">Reference proteome</keyword>
<evidence type="ECO:0000313" key="3">
    <source>
        <dbReference type="Proteomes" id="UP000011750"/>
    </source>
</evidence>
<proteinExistence type="predicted"/>
<reference evidence="2" key="3">
    <citation type="submission" date="2023-03" db="UniProtKB">
        <authorList>
            <consortium name="EnsemblPlants"/>
        </authorList>
    </citation>
    <scope>IDENTIFICATION</scope>
    <source>
        <strain evidence="2">cv. Chiifu-401-42</strain>
    </source>
</reference>
<name>M4EEC1_BRACM</name>
<reference evidence="2 3" key="2">
    <citation type="journal article" date="2018" name="Hortic Res">
        <title>Improved Brassica rapa reference genome by single-molecule sequencing and chromosome conformation capture technologies.</title>
        <authorList>
            <person name="Zhang L."/>
            <person name="Cai X."/>
            <person name="Wu J."/>
            <person name="Liu M."/>
            <person name="Grob S."/>
            <person name="Cheng F."/>
            <person name="Liang J."/>
            <person name="Cai C."/>
            <person name="Liu Z."/>
            <person name="Liu B."/>
            <person name="Wang F."/>
            <person name="Li S."/>
            <person name="Liu F."/>
            <person name="Li X."/>
            <person name="Cheng L."/>
            <person name="Yang W."/>
            <person name="Li M.H."/>
            <person name="Grossniklaus U."/>
            <person name="Zheng H."/>
            <person name="Wang X."/>
        </authorList>
    </citation>
    <scope>NUCLEOTIDE SEQUENCE [LARGE SCALE GENOMIC DNA]</scope>
    <source>
        <strain evidence="2 3">cv. Chiifu-401-42</strain>
    </source>
</reference>
<feature type="compositionally biased region" description="Basic and acidic residues" evidence="1">
    <location>
        <begin position="67"/>
        <end position="80"/>
    </location>
</feature>
<dbReference type="Gramene" id="Bra027133.1">
    <property type="protein sequence ID" value="Bra027133.1-P"/>
    <property type="gene ID" value="Bra027133"/>
</dbReference>
<dbReference type="HOGENOM" id="CLU_2336624_0_0_1"/>
<protein>
    <submittedName>
        <fullName evidence="2">Uncharacterized protein</fullName>
    </submittedName>
</protein>
<dbReference type="EnsemblPlants" id="Bra027133.1">
    <property type="protein sequence ID" value="Bra027133.1-P"/>
    <property type="gene ID" value="Bra027133"/>
</dbReference>
<sequence>MNSNSQIPVTGDVPATKPNGKKVVSSAEPIKRVDQTGVSLDTAASGDSKYKKQEGKLWEKAPSGGQRVEEGRRENEKEGGEVTENLLDIDPLAQPNYL</sequence>
<accession>M4EEC1</accession>
<feature type="region of interest" description="Disordered" evidence="1">
    <location>
        <begin position="1"/>
        <end position="98"/>
    </location>
</feature>
<dbReference type="Proteomes" id="UP000011750">
    <property type="component" value="Chromosome A09"/>
</dbReference>
<dbReference type="InParanoid" id="M4EEC1"/>